<evidence type="ECO:0000313" key="6">
    <source>
        <dbReference type="EMBL" id="SKB28629.1"/>
    </source>
</evidence>
<evidence type="ECO:0000256" key="3">
    <source>
        <dbReference type="ARBA" id="ARBA00022679"/>
    </source>
</evidence>
<dbReference type="InterPro" id="IPR012327">
    <property type="entry name" value="MeTrfase_D12"/>
</dbReference>
<dbReference type="GO" id="GO:0009007">
    <property type="term" value="F:site-specific DNA-methyltransferase (adenine-specific) activity"/>
    <property type="evidence" value="ECO:0007669"/>
    <property type="project" value="UniProtKB-EC"/>
</dbReference>
<dbReference type="EC" id="2.1.1.72" evidence="1"/>
<name>A0A1T5A1I4_9SPHN</name>
<protein>
    <recommendedName>
        <fullName evidence="1">site-specific DNA-methyltransferase (adenine-specific)</fullName>
        <ecNumber evidence="1">2.1.1.72</ecNumber>
    </recommendedName>
</protein>
<dbReference type="OrthoDB" id="9805629at2"/>
<reference evidence="7" key="1">
    <citation type="submission" date="2017-02" db="EMBL/GenBank/DDBJ databases">
        <authorList>
            <person name="Varghese N."/>
            <person name="Submissions S."/>
        </authorList>
    </citation>
    <scope>NUCLEOTIDE SEQUENCE [LARGE SCALE GENOMIC DNA]</scope>
    <source>
        <strain evidence="7">UM2</strain>
    </source>
</reference>
<dbReference type="InterPro" id="IPR002052">
    <property type="entry name" value="DNA_methylase_N6_adenine_CS"/>
</dbReference>
<keyword evidence="3" id="KW-0808">Transferase</keyword>
<dbReference type="AlphaFoldDB" id="A0A1T5A1I4"/>
<dbReference type="Gene3D" id="3.40.50.150">
    <property type="entry name" value="Vaccinia Virus protein VP39"/>
    <property type="match status" value="1"/>
</dbReference>
<evidence type="ECO:0000256" key="5">
    <source>
        <dbReference type="ARBA" id="ARBA00047942"/>
    </source>
</evidence>
<dbReference type="SUPFAM" id="SSF53335">
    <property type="entry name" value="S-adenosyl-L-methionine-dependent methyltransferases"/>
    <property type="match status" value="1"/>
</dbReference>
<dbReference type="InterPro" id="IPR029063">
    <property type="entry name" value="SAM-dependent_MTases_sf"/>
</dbReference>
<keyword evidence="4" id="KW-0949">S-adenosyl-L-methionine</keyword>
<dbReference type="RefSeq" id="WP_079646401.1">
    <property type="nucleotide sequence ID" value="NZ_FUYM01000001.1"/>
</dbReference>
<keyword evidence="2 6" id="KW-0489">Methyltransferase</keyword>
<organism evidence="6 7">
    <name type="scientific">Rhizorhabdus histidinilytica</name>
    <dbReference type="NCBI Taxonomy" id="439228"/>
    <lineage>
        <taxon>Bacteria</taxon>
        <taxon>Pseudomonadati</taxon>
        <taxon>Pseudomonadota</taxon>
        <taxon>Alphaproteobacteria</taxon>
        <taxon>Sphingomonadales</taxon>
        <taxon>Sphingomonadaceae</taxon>
        <taxon>Rhizorhabdus</taxon>
    </lineage>
</organism>
<dbReference type="Pfam" id="PF02086">
    <property type="entry name" value="MethyltransfD12"/>
    <property type="match status" value="1"/>
</dbReference>
<comment type="catalytic activity">
    <reaction evidence="5">
        <text>a 2'-deoxyadenosine in DNA + S-adenosyl-L-methionine = an N(6)-methyl-2'-deoxyadenosine in DNA + S-adenosyl-L-homocysteine + H(+)</text>
        <dbReference type="Rhea" id="RHEA:15197"/>
        <dbReference type="Rhea" id="RHEA-COMP:12418"/>
        <dbReference type="Rhea" id="RHEA-COMP:12419"/>
        <dbReference type="ChEBI" id="CHEBI:15378"/>
        <dbReference type="ChEBI" id="CHEBI:57856"/>
        <dbReference type="ChEBI" id="CHEBI:59789"/>
        <dbReference type="ChEBI" id="CHEBI:90615"/>
        <dbReference type="ChEBI" id="CHEBI:90616"/>
        <dbReference type="EC" id="2.1.1.72"/>
    </reaction>
</comment>
<dbReference type="GO" id="GO:0009307">
    <property type="term" value="P:DNA restriction-modification system"/>
    <property type="evidence" value="ECO:0007669"/>
    <property type="project" value="InterPro"/>
</dbReference>
<gene>
    <name evidence="6" type="ORF">SAMN06295920_101458</name>
</gene>
<dbReference type="STRING" id="439228.SAMN06295920_101458"/>
<proteinExistence type="predicted"/>
<dbReference type="GO" id="GO:0003676">
    <property type="term" value="F:nucleic acid binding"/>
    <property type="evidence" value="ECO:0007669"/>
    <property type="project" value="InterPro"/>
</dbReference>
<dbReference type="EMBL" id="FUYM01000001">
    <property type="protein sequence ID" value="SKB28629.1"/>
    <property type="molecule type" value="Genomic_DNA"/>
</dbReference>
<accession>A0A1T5A1I4</accession>
<keyword evidence="7" id="KW-1185">Reference proteome</keyword>
<evidence type="ECO:0000256" key="4">
    <source>
        <dbReference type="ARBA" id="ARBA00022691"/>
    </source>
</evidence>
<sequence length="379" mass="41502">MKYMGSKRSMLLGGLGDVLERELVDCDRFFDMFTGSGSVAHHVAENYPVKVIATDLQQYAATLARAVIKRDKPLSFEEWVPTWIASAIARAERDPNAIAFANLQNRLALDKLPKQAERARQLSAASSSDFVRAYGGWYYSPWQALLLNSLREEANPDAAWFDVAVAAVVQAASRCVAAPGHTAQPFKPDTRAAPFLLEAWQRDIVAQVTVSASALCERHAVKKGSAYPADANAVARKLKKGDVAFLDPPYSSVHYSRFYHVLESIARGSVGDVSGTGRYPEPHLRPSSDYSIPTRSEAAIVELLDRIAAANATAIITFPLAETSNRLSGARIAELAKSNFRVVKTHVLSRFSTLGGDHKHRGARQDSEELIITLKPLQI</sequence>
<evidence type="ECO:0000256" key="2">
    <source>
        <dbReference type="ARBA" id="ARBA00022603"/>
    </source>
</evidence>
<dbReference type="Proteomes" id="UP000189818">
    <property type="component" value="Unassembled WGS sequence"/>
</dbReference>
<dbReference type="PROSITE" id="PS00092">
    <property type="entry name" value="N6_MTASE"/>
    <property type="match status" value="1"/>
</dbReference>
<dbReference type="GO" id="GO:0032259">
    <property type="term" value="P:methylation"/>
    <property type="evidence" value="ECO:0007669"/>
    <property type="project" value="UniProtKB-KW"/>
</dbReference>
<evidence type="ECO:0000256" key="1">
    <source>
        <dbReference type="ARBA" id="ARBA00011900"/>
    </source>
</evidence>
<evidence type="ECO:0000313" key="7">
    <source>
        <dbReference type="Proteomes" id="UP000189818"/>
    </source>
</evidence>